<dbReference type="GO" id="GO:0046872">
    <property type="term" value="F:metal ion binding"/>
    <property type="evidence" value="ECO:0007669"/>
    <property type="project" value="InterPro"/>
</dbReference>
<evidence type="ECO:0000313" key="2">
    <source>
        <dbReference type="EMBL" id="OXZ37215.1"/>
    </source>
</evidence>
<dbReference type="InterPro" id="IPR009078">
    <property type="entry name" value="Ferritin-like_SF"/>
</dbReference>
<gene>
    <name evidence="2" type="ORF">B9N56_05820</name>
    <name evidence="3" type="ORF">FOC70_08450</name>
</gene>
<dbReference type="CDD" id="cd01045">
    <property type="entry name" value="Ferritin_like_AB"/>
    <property type="match status" value="1"/>
</dbReference>
<dbReference type="PANTHER" id="PTHR33531">
    <property type="entry name" value="RUBRERYTHRIN SUBFAMILY"/>
    <property type="match status" value="1"/>
</dbReference>
<name>A0A133N0F0_FINMA</name>
<reference evidence="2" key="1">
    <citation type="journal article" date="2017" name="J. Clin. Microbiol.">
        <title>Finegoldia magna Isolated from Orthopedic Joint Implant-Associated Infections.</title>
        <authorList>
            <person name="Soderquist B."/>
            <person name="Bjorklund S."/>
            <person name="Hellmark B."/>
            <person name="Jensen A."/>
            <person name="Bruggemann H."/>
        </authorList>
    </citation>
    <scope>NUCLEOTIDE SEQUENCE</scope>
    <source>
        <strain evidence="2">08T492</strain>
    </source>
</reference>
<dbReference type="EMBL" id="NDYI01000017">
    <property type="protein sequence ID" value="OXZ37215.1"/>
    <property type="molecule type" value="Genomic_DNA"/>
</dbReference>
<dbReference type="InterPro" id="IPR012347">
    <property type="entry name" value="Ferritin-like"/>
</dbReference>
<dbReference type="SUPFAM" id="SSF47240">
    <property type="entry name" value="Ferritin-like"/>
    <property type="match status" value="1"/>
</dbReference>
<dbReference type="Pfam" id="PF02915">
    <property type="entry name" value="Rubrerythrin"/>
    <property type="match status" value="1"/>
</dbReference>
<accession>A0A133N0F0</accession>
<organism evidence="2 4">
    <name type="scientific">Finegoldia magna</name>
    <name type="common">Peptostreptococcus magnus</name>
    <dbReference type="NCBI Taxonomy" id="1260"/>
    <lineage>
        <taxon>Bacteria</taxon>
        <taxon>Bacillati</taxon>
        <taxon>Bacillota</taxon>
        <taxon>Tissierellia</taxon>
        <taxon>Tissierellales</taxon>
        <taxon>Peptoniphilaceae</taxon>
        <taxon>Finegoldia</taxon>
    </lineage>
</organism>
<dbReference type="InterPro" id="IPR003251">
    <property type="entry name" value="Rr_diiron-bd_dom"/>
</dbReference>
<evidence type="ECO:0000313" key="4">
    <source>
        <dbReference type="Proteomes" id="UP000215361"/>
    </source>
</evidence>
<sequence>MNREQLISIIDDAVNREDDSYTFYKDAAEKAEDPQTKSLFERLSKEELKHKDYLQKFLETKAETIKIDDSEDYNLSQDIDRPRMTTEMNFTDAIKLAIKREEEAMQLYADIANSCLDKAEKDIFAGLSKMEKMHKTELEEIFLNVGFNEVW</sequence>
<protein>
    <submittedName>
        <fullName evidence="3">Ferritin family protein</fullName>
    </submittedName>
    <submittedName>
        <fullName evidence="2">Rubrerythrin</fullName>
    </submittedName>
</protein>
<dbReference type="Proteomes" id="UP000215361">
    <property type="component" value="Unassembled WGS sequence"/>
</dbReference>
<dbReference type="OMA" id="FIFERMA"/>
<dbReference type="GO" id="GO:0016491">
    <property type="term" value="F:oxidoreductase activity"/>
    <property type="evidence" value="ECO:0007669"/>
    <property type="project" value="InterPro"/>
</dbReference>
<reference evidence="3 5" key="3">
    <citation type="submission" date="2020-05" db="EMBL/GenBank/DDBJ databases">
        <title>FDA dAtabase for Regulatory Grade micrObial Sequences (FDA-ARGOS): Supporting development and validation of Infectious Disease Dx tests.</title>
        <authorList>
            <person name="Pederson C."/>
            <person name="Tallon L."/>
            <person name="Sadzewicz L."/>
            <person name="Zhao X."/>
            <person name="Vavikolanu K."/>
            <person name="Mehta A."/>
            <person name="Aluvathingal J."/>
            <person name="Nadendla S."/>
            <person name="Myers T."/>
            <person name="Yan Y."/>
            <person name="Sichtig H."/>
        </authorList>
    </citation>
    <scope>NUCLEOTIDE SEQUENCE [LARGE SCALE GENOMIC DNA]</scope>
    <source>
        <strain evidence="3 5">FDAARGOS_764</strain>
    </source>
</reference>
<dbReference type="PANTHER" id="PTHR33531:SF10">
    <property type="entry name" value="BLR7895 PROTEIN"/>
    <property type="match status" value="1"/>
</dbReference>
<proteinExistence type="predicted"/>
<dbReference type="Gene3D" id="1.20.1260.10">
    <property type="match status" value="1"/>
</dbReference>
<dbReference type="RefSeq" id="WP_002837310.1">
    <property type="nucleotide sequence ID" value="NZ_CABKMR010000001.1"/>
</dbReference>
<evidence type="ECO:0000313" key="5">
    <source>
        <dbReference type="Proteomes" id="UP000502899"/>
    </source>
</evidence>
<feature type="domain" description="Rubrerythrin diiron-binding" evidence="1">
    <location>
        <begin position="9"/>
        <end position="139"/>
    </location>
</feature>
<evidence type="ECO:0000259" key="1">
    <source>
        <dbReference type="Pfam" id="PF02915"/>
    </source>
</evidence>
<reference evidence="4" key="2">
    <citation type="submission" date="2017-04" db="EMBL/GenBank/DDBJ databases">
        <title>Finegoldia magna isolated from orthopedic joint implant-associated infections.</title>
        <authorList>
            <person name="Bjorklund S."/>
            <person name="Bruggemann H."/>
            <person name="Jensen A."/>
            <person name="Hellmark B."/>
            <person name="Soderquist B."/>
        </authorList>
    </citation>
    <scope>NUCLEOTIDE SEQUENCE [LARGE SCALE GENOMIC DNA]</scope>
    <source>
        <strain evidence="4">08T492</strain>
    </source>
</reference>
<dbReference type="EMBL" id="CP054000">
    <property type="protein sequence ID" value="QKH80378.1"/>
    <property type="molecule type" value="Genomic_DNA"/>
</dbReference>
<dbReference type="Proteomes" id="UP000502899">
    <property type="component" value="Chromosome"/>
</dbReference>
<dbReference type="AlphaFoldDB" id="A0A133N0F0"/>
<evidence type="ECO:0000313" key="3">
    <source>
        <dbReference type="EMBL" id="QKH80378.1"/>
    </source>
</evidence>